<dbReference type="InterPro" id="IPR005630">
    <property type="entry name" value="Terpene_synthase_metal-bd"/>
</dbReference>
<evidence type="ECO:0000256" key="2">
    <source>
        <dbReference type="ARBA" id="ARBA00022723"/>
    </source>
</evidence>
<dbReference type="Proteomes" id="UP000325577">
    <property type="component" value="Linkage Group LG6"/>
</dbReference>
<dbReference type="SUPFAM" id="SSF48239">
    <property type="entry name" value="Terpenoid cyclases/Protein prenyltransferases"/>
    <property type="match status" value="1"/>
</dbReference>
<evidence type="ECO:0000313" key="5">
    <source>
        <dbReference type="EMBL" id="KAA8519831.1"/>
    </source>
</evidence>
<evidence type="ECO:0000259" key="4">
    <source>
        <dbReference type="Pfam" id="PF03936"/>
    </source>
</evidence>
<dbReference type="AlphaFoldDB" id="A0A5J4ZRX8"/>
<sequence>MESSLSSIQALANEIKEEMFSTVDLYTFVSPSAYDTAWLAMIPGPPPIGPSHVQGLLGLGLEFIHANLERLLQVNYYRHPRWFTIVFPAMFELAQAAGLEIVLPGELNRDLLTVFLARQRMLEMEELVDEYHYPPLLSYLEALPSACNIDHEDIVLNLSGEGSLFQSPSAYSTSLHGYRKPEVHGLLSVSCSKMPSWRATDLVFSGEYELEDARSFSRKILEKSMARKSINDNLVMFPNFQKVIEHELRLPWIARLNHLDHRMWIEENKENIFRIGKASFYRWSKDWGLTEMGFGREKTTYCYFAVAASSSLPHNSIIRMMVAKSAIIITVADDFFDMEGSQKELQCLTEAVQKWDGKGLSGHGKIIFDVLDNLVSDIAAKYLHDQGSDITKSLRDIKEQEVGKLNLVLLHLKENPEADIEDSIAYVKGILDEKRKQLLKHALMEGFNDLPKQCNHLHLSCLKVFQMFFNSSNLYDSNTDLLQDIMKAIYVPLEDQTLKPLKPPQPLPSLQPQKKENSIIYTRLDRTFRNRGSRTFIRQQFPMTISRASRGNMFIPPKLNLCFI</sequence>
<dbReference type="PANTHER" id="PTHR31739:SF25">
    <property type="entry name" value="(E,E)-GERANYLLINALOOL SYNTHASE"/>
    <property type="match status" value="1"/>
</dbReference>
<dbReference type="GO" id="GO:0016102">
    <property type="term" value="P:diterpenoid biosynthetic process"/>
    <property type="evidence" value="ECO:0007669"/>
    <property type="project" value="TreeGrafter"/>
</dbReference>
<accession>A0A5J4ZRX8</accession>
<keyword evidence="2" id="KW-0479">Metal-binding</keyword>
<dbReference type="InterPro" id="IPR008949">
    <property type="entry name" value="Isoprenoid_synthase_dom_sf"/>
</dbReference>
<gene>
    <name evidence="5" type="ORF">F0562_014079</name>
</gene>
<dbReference type="InterPro" id="IPR036965">
    <property type="entry name" value="Terpene_synth_N_sf"/>
</dbReference>
<dbReference type="EMBL" id="CM018049">
    <property type="protein sequence ID" value="KAA8519831.1"/>
    <property type="molecule type" value="Genomic_DNA"/>
</dbReference>
<dbReference type="PANTHER" id="PTHR31739">
    <property type="entry name" value="ENT-COPALYL DIPHOSPHATE SYNTHASE, CHLOROPLASTIC"/>
    <property type="match status" value="1"/>
</dbReference>
<dbReference type="InterPro" id="IPR008930">
    <property type="entry name" value="Terpenoid_cyclase/PrenylTrfase"/>
</dbReference>
<dbReference type="SUPFAM" id="SSF48576">
    <property type="entry name" value="Terpenoid synthases"/>
    <property type="match status" value="1"/>
</dbReference>
<reference evidence="5 6" key="1">
    <citation type="submission" date="2019-09" db="EMBL/GenBank/DDBJ databases">
        <title>A chromosome-level genome assembly of the Chinese tupelo Nyssa sinensis.</title>
        <authorList>
            <person name="Yang X."/>
            <person name="Kang M."/>
            <person name="Yang Y."/>
            <person name="Xiong H."/>
            <person name="Wang M."/>
            <person name="Zhang Z."/>
            <person name="Wang Z."/>
            <person name="Wu H."/>
            <person name="Ma T."/>
            <person name="Liu J."/>
            <person name="Xi Z."/>
        </authorList>
    </citation>
    <scope>NUCLEOTIDE SEQUENCE [LARGE SCALE GENOMIC DNA]</scope>
    <source>
        <strain evidence="5">J267</strain>
        <tissue evidence="5">Leaf</tissue>
    </source>
</reference>
<name>A0A5J4ZRX8_9ASTE</name>
<dbReference type="Gene3D" id="1.10.600.10">
    <property type="entry name" value="Farnesyl Diphosphate Synthase"/>
    <property type="match status" value="2"/>
</dbReference>
<feature type="domain" description="Terpene synthase metal-binding" evidence="4">
    <location>
        <begin position="285"/>
        <end position="397"/>
    </location>
</feature>
<dbReference type="OrthoDB" id="2343925at2759"/>
<keyword evidence="6" id="KW-1185">Reference proteome</keyword>
<evidence type="ECO:0000256" key="1">
    <source>
        <dbReference type="ARBA" id="ARBA00001946"/>
    </source>
</evidence>
<comment type="cofactor">
    <cofactor evidence="1">
        <name>Mg(2+)</name>
        <dbReference type="ChEBI" id="CHEBI:18420"/>
    </cofactor>
</comment>
<dbReference type="InterPro" id="IPR050148">
    <property type="entry name" value="Terpene_synthase-like"/>
</dbReference>
<dbReference type="Gene3D" id="1.50.10.160">
    <property type="match status" value="1"/>
</dbReference>
<keyword evidence="3" id="KW-0460">Magnesium</keyword>
<dbReference type="GO" id="GO:0000287">
    <property type="term" value="F:magnesium ion binding"/>
    <property type="evidence" value="ECO:0007669"/>
    <property type="project" value="InterPro"/>
</dbReference>
<protein>
    <recommendedName>
        <fullName evidence="4">Terpene synthase metal-binding domain-containing protein</fullName>
    </recommendedName>
</protein>
<dbReference type="Pfam" id="PF03936">
    <property type="entry name" value="Terpene_synth_C"/>
    <property type="match status" value="1"/>
</dbReference>
<organism evidence="5 6">
    <name type="scientific">Nyssa sinensis</name>
    <dbReference type="NCBI Taxonomy" id="561372"/>
    <lineage>
        <taxon>Eukaryota</taxon>
        <taxon>Viridiplantae</taxon>
        <taxon>Streptophyta</taxon>
        <taxon>Embryophyta</taxon>
        <taxon>Tracheophyta</taxon>
        <taxon>Spermatophyta</taxon>
        <taxon>Magnoliopsida</taxon>
        <taxon>eudicotyledons</taxon>
        <taxon>Gunneridae</taxon>
        <taxon>Pentapetalae</taxon>
        <taxon>asterids</taxon>
        <taxon>Cornales</taxon>
        <taxon>Nyssaceae</taxon>
        <taxon>Nyssa</taxon>
    </lineage>
</organism>
<dbReference type="GO" id="GO:0010333">
    <property type="term" value="F:terpene synthase activity"/>
    <property type="evidence" value="ECO:0007669"/>
    <property type="project" value="InterPro"/>
</dbReference>
<evidence type="ECO:0000313" key="6">
    <source>
        <dbReference type="Proteomes" id="UP000325577"/>
    </source>
</evidence>
<dbReference type="Gene3D" id="1.50.10.130">
    <property type="entry name" value="Terpene synthase, N-terminal domain"/>
    <property type="match status" value="1"/>
</dbReference>
<evidence type="ECO:0000256" key="3">
    <source>
        <dbReference type="ARBA" id="ARBA00022842"/>
    </source>
</evidence>
<proteinExistence type="predicted"/>